<name>A0ACA9MVD9_9GLOM</name>
<sequence>MSSGTELRQRTVDNLAINAKDNRHVLKNDDIKKTNNVVIGKTPSGEVFKVPQTADMLTSVFDPNSKKSAFDVMILAIMGFQIVLFFVLPSHIKQGFFLFLFICWRIAYNVGLGTLLKYQSDKHGLVSWIKRLKIFDKKEGGKWYSFFKEELSVKMGDDYKFDDVPLEFNTWLLFRQLVDLILLNDFTTYICFALANFNIPENSGIIINILRWVGGLSLLWFNIWVKRDAHRIVKDYAWYWGDFFFLVDQSLTFEGVFELAPHPMYSVGYIGYYGISLMMASYTVLFVSLAAHALQFAFLSFVENPHIDKTYNPPTPLNAKLTKLTVPNTHASNESIQSSIPDLSLTLSHRFRRDLIVFKNFDPLRSSDLFVVIIIFYAIIIPLLIAGAVLYYQSKEKFLTKHYIKFGGTVGDAYSNWKSIYNLSLCMTYATFISAAWKMYYFPEDWTYGMVLLRHTFGALLIALHIWASVSEFEVLGDFGWFYGDFFFDHPTTLYYNGIYRFFNNPEKLMGQAAFWGITLMANSWLIFGLALFAQISKLLFLRYVESPHMKKLYGNKIRKEAGVIKTIKRAKFLRGKFSEEIVHEIQAVERIVKEVAEKIMEETAEVVGVFVEAAKPKLNEVVSETQSLLKIFRLSGNRYMIR</sequence>
<evidence type="ECO:0000313" key="2">
    <source>
        <dbReference type="Proteomes" id="UP000789920"/>
    </source>
</evidence>
<reference evidence="1" key="1">
    <citation type="submission" date="2021-06" db="EMBL/GenBank/DDBJ databases">
        <authorList>
            <person name="Kallberg Y."/>
            <person name="Tangrot J."/>
            <person name="Rosling A."/>
        </authorList>
    </citation>
    <scope>NUCLEOTIDE SEQUENCE</scope>
    <source>
        <strain evidence="1">MA461A</strain>
    </source>
</reference>
<protein>
    <submittedName>
        <fullName evidence="1">10571_t:CDS:1</fullName>
    </submittedName>
</protein>
<proteinExistence type="predicted"/>
<comment type="caution">
    <text evidence="1">The sequence shown here is derived from an EMBL/GenBank/DDBJ whole genome shotgun (WGS) entry which is preliminary data.</text>
</comment>
<accession>A0ACA9MVD9</accession>
<gene>
    <name evidence="1" type="ORF">RPERSI_LOCUS6532</name>
</gene>
<keyword evidence="2" id="KW-1185">Reference proteome</keyword>
<organism evidence="1 2">
    <name type="scientific">Racocetra persica</name>
    <dbReference type="NCBI Taxonomy" id="160502"/>
    <lineage>
        <taxon>Eukaryota</taxon>
        <taxon>Fungi</taxon>
        <taxon>Fungi incertae sedis</taxon>
        <taxon>Mucoromycota</taxon>
        <taxon>Glomeromycotina</taxon>
        <taxon>Glomeromycetes</taxon>
        <taxon>Diversisporales</taxon>
        <taxon>Gigasporaceae</taxon>
        <taxon>Racocetra</taxon>
    </lineage>
</organism>
<dbReference type="EMBL" id="CAJVQC010010438">
    <property type="protein sequence ID" value="CAG8616603.1"/>
    <property type="molecule type" value="Genomic_DNA"/>
</dbReference>
<evidence type="ECO:0000313" key="1">
    <source>
        <dbReference type="EMBL" id="CAG8616603.1"/>
    </source>
</evidence>
<dbReference type="Proteomes" id="UP000789920">
    <property type="component" value="Unassembled WGS sequence"/>
</dbReference>